<dbReference type="Gene3D" id="2.60.120.740">
    <property type="match status" value="1"/>
</dbReference>
<keyword evidence="3" id="KW-1133">Transmembrane helix</keyword>
<evidence type="ECO:0000313" key="5">
    <source>
        <dbReference type="EMBL" id="CAF1481936.1"/>
    </source>
</evidence>
<comment type="caution">
    <text evidence="5">The sequence shown here is derived from an EMBL/GenBank/DDBJ whole genome shotgun (WGS) entry which is preliminary data.</text>
</comment>
<feature type="disulfide bond" evidence="1">
    <location>
        <begin position="153"/>
        <end position="170"/>
    </location>
</feature>
<feature type="region of interest" description="Disordered" evidence="2">
    <location>
        <begin position="81"/>
        <end position="110"/>
    </location>
</feature>
<dbReference type="AlphaFoldDB" id="A0A815RVR8"/>
<proteinExistence type="predicted"/>
<dbReference type="Pfam" id="PF02140">
    <property type="entry name" value="SUEL_Lectin"/>
    <property type="match status" value="1"/>
</dbReference>
<name>A0A815RVR8_ADIRI</name>
<evidence type="ECO:0000256" key="1">
    <source>
        <dbReference type="PROSITE-ProRule" id="PRU00076"/>
    </source>
</evidence>
<accession>A0A815RVR8</accession>
<dbReference type="GO" id="GO:0030246">
    <property type="term" value="F:carbohydrate binding"/>
    <property type="evidence" value="ECO:0007669"/>
    <property type="project" value="InterPro"/>
</dbReference>
<dbReference type="EMBL" id="CAJNOJ010000549">
    <property type="protein sequence ID" value="CAF1481936.1"/>
    <property type="molecule type" value="Genomic_DNA"/>
</dbReference>
<keyword evidence="1" id="KW-1015">Disulfide bond</keyword>
<evidence type="ECO:0000313" key="6">
    <source>
        <dbReference type="Proteomes" id="UP000663852"/>
    </source>
</evidence>
<evidence type="ECO:0000259" key="4">
    <source>
        <dbReference type="PROSITE" id="PS50026"/>
    </source>
</evidence>
<dbReference type="OrthoDB" id="5988701at2759"/>
<feature type="domain" description="EGF-like" evidence="4">
    <location>
        <begin position="139"/>
        <end position="183"/>
    </location>
</feature>
<dbReference type="InterPro" id="IPR043159">
    <property type="entry name" value="Lectin_gal-bd_sf"/>
</dbReference>
<organism evidence="5 6">
    <name type="scientific">Adineta ricciae</name>
    <name type="common">Rotifer</name>
    <dbReference type="NCBI Taxonomy" id="249248"/>
    <lineage>
        <taxon>Eukaryota</taxon>
        <taxon>Metazoa</taxon>
        <taxon>Spiralia</taxon>
        <taxon>Gnathifera</taxon>
        <taxon>Rotifera</taxon>
        <taxon>Eurotatoria</taxon>
        <taxon>Bdelloidea</taxon>
        <taxon>Adinetida</taxon>
        <taxon>Adinetidae</taxon>
        <taxon>Adineta</taxon>
    </lineage>
</organism>
<keyword evidence="3" id="KW-0472">Membrane</keyword>
<evidence type="ECO:0000256" key="2">
    <source>
        <dbReference type="SAM" id="MobiDB-lite"/>
    </source>
</evidence>
<dbReference type="Gene3D" id="2.10.25.10">
    <property type="entry name" value="Laminin"/>
    <property type="match status" value="1"/>
</dbReference>
<keyword evidence="3" id="KW-0812">Transmembrane</keyword>
<dbReference type="PROSITE" id="PS50026">
    <property type="entry name" value="EGF_3"/>
    <property type="match status" value="1"/>
</dbReference>
<feature type="transmembrane region" description="Helical" evidence="3">
    <location>
        <begin position="52"/>
        <end position="73"/>
    </location>
</feature>
<comment type="caution">
    <text evidence="1">Lacks conserved residue(s) required for the propagation of feature annotation.</text>
</comment>
<dbReference type="CDD" id="cd22823">
    <property type="entry name" value="Gal_Rha_Lectin"/>
    <property type="match status" value="1"/>
</dbReference>
<sequence>MPTLSKTSKGSYPRWSGPLVTNQLPWTNRTTELDTLPSILEEDLTLCKRKKAIAIGFILCVLLGLAIGVPFIVETINLTTTSTTSSTGTTSTTSTTSSSSSTSSTSSTSTTSILCLNGGTPLWNGTCACNNYTTGTHCETPLCLVAGSLSATCSNNGTCSYNSLTNTGSCSCPSSSWTGSYCQTPLCPNCNNNCGYGYCNSPSSCYCNSGYQGTCCNTTITSGKCLSLEPANTTSWGNGFNNTFYGNEHDVANVSCASGKTLKVAACFYGINSANPGCQPPTASATCSSMDVTSKCASQCNSNSCNFAVENTVFGDTCYGLVKTFWMYYTCS</sequence>
<dbReference type="Proteomes" id="UP000663852">
    <property type="component" value="Unassembled WGS sequence"/>
</dbReference>
<dbReference type="InterPro" id="IPR000922">
    <property type="entry name" value="Lectin_gal-bd_dom"/>
</dbReference>
<keyword evidence="1" id="KW-0245">EGF-like domain</keyword>
<dbReference type="InterPro" id="IPR000742">
    <property type="entry name" value="EGF"/>
</dbReference>
<gene>
    <name evidence="5" type="ORF">EDS130_LOCUS41492</name>
</gene>
<evidence type="ECO:0000256" key="3">
    <source>
        <dbReference type="SAM" id="Phobius"/>
    </source>
</evidence>
<reference evidence="5" key="1">
    <citation type="submission" date="2021-02" db="EMBL/GenBank/DDBJ databases">
        <authorList>
            <person name="Nowell W R."/>
        </authorList>
    </citation>
    <scope>NUCLEOTIDE SEQUENCE</scope>
</reference>
<protein>
    <recommendedName>
        <fullName evidence="4">EGF-like domain-containing protein</fullName>
    </recommendedName>
</protein>